<accession>A0A8K0S9Q5</accession>
<evidence type="ECO:0000256" key="4">
    <source>
        <dbReference type="ARBA" id="ARBA00022737"/>
    </source>
</evidence>
<keyword evidence="5" id="KW-0805">Transcription regulation</keyword>
<keyword evidence="3 8" id="KW-0853">WD repeat</keyword>
<comment type="subcellular location">
    <subcellularLocation>
        <location evidence="1">Nucleus</location>
    </subcellularLocation>
</comment>
<feature type="region of interest" description="Disordered" evidence="9">
    <location>
        <begin position="162"/>
        <end position="198"/>
    </location>
</feature>
<dbReference type="InterPro" id="IPR019473">
    <property type="entry name" value="TFIID_su8_C"/>
</dbReference>
<dbReference type="Pfam" id="PF07524">
    <property type="entry name" value="Bromo_TP"/>
    <property type="match status" value="1"/>
</dbReference>
<dbReference type="SUPFAM" id="SSF50978">
    <property type="entry name" value="WD40 repeat-like"/>
    <property type="match status" value="1"/>
</dbReference>
<keyword evidence="4" id="KW-0677">Repeat</keyword>
<reference evidence="12" key="1">
    <citation type="journal article" date="2021" name="Nat. Commun.">
        <title>Genetic determinants of endophytism in the Arabidopsis root mycobiome.</title>
        <authorList>
            <person name="Mesny F."/>
            <person name="Miyauchi S."/>
            <person name="Thiergart T."/>
            <person name="Pickel B."/>
            <person name="Atanasova L."/>
            <person name="Karlsson M."/>
            <person name="Huettel B."/>
            <person name="Barry K.W."/>
            <person name="Haridas S."/>
            <person name="Chen C."/>
            <person name="Bauer D."/>
            <person name="Andreopoulos W."/>
            <person name="Pangilinan J."/>
            <person name="LaButti K."/>
            <person name="Riley R."/>
            <person name="Lipzen A."/>
            <person name="Clum A."/>
            <person name="Drula E."/>
            <person name="Henrissat B."/>
            <person name="Kohler A."/>
            <person name="Grigoriev I.V."/>
            <person name="Martin F.M."/>
            <person name="Hacquard S."/>
        </authorList>
    </citation>
    <scope>NUCLEOTIDE SEQUENCE</scope>
    <source>
        <strain evidence="12">MPI-SDFR-AT-0068</strain>
    </source>
</reference>
<sequence length="653" mass="72951">MTPKRSLSPADEQQPEPKRPRFENFENELIQLEDDGARLIESLIPNPHYQARTSLQRSIAMVLNHDGFGGASPEAMESFTGMVETYLEGMIEAAKTLALAARREHPIPTDFEHALRRHNVSVSSLKPHLKPPVPKTQKFPGYIDVLPEDLDAYTTLPLLGEELSGQPDKEEKTYVPSSFPDFPSKHTYKFTPQEDTSIRDSKKIREEAARTAQQGEDALRRLVRASKMRKQKEVKNLVERDTHGKERFRLWESTMKRFMTTDGRGENTDEMEIADHSMIVNGEALFSRKEVPRVGKRSAALAGKKATALSRATYVEPPINLDSVAADCCVATVAGHDPLQDEMLAVGVMERDFDSGKDGMKADFPNMLLSASRDKTLIIWNLTRDETQYGYPKRSLHGHSHIVSDCVISSDGAYALSASWDKTLRLWELATGTTTRRFVGHTNDVLSVSFSADNRQIVSGSRDRTIKLWNTLGDCKYTITEKGHTEWASCVRFSPNPQNPVIVSSGWDKLVKVWELSTCKLQTDHIGHTGYINTVTISPDGSLCASGGKDGTTMLWDLNESKHLYSLNANDEIHALVFSPNRYWLCAATASSIIIFDLEKKSKVDELKPEFPAAGKKSREPECVSLAWSADGQTLFAGYTDNIIRAWGVMSRA</sequence>
<dbReference type="PROSITE" id="PS50294">
    <property type="entry name" value="WD_REPEATS_REGION"/>
    <property type="match status" value="5"/>
</dbReference>
<evidence type="ECO:0000256" key="8">
    <source>
        <dbReference type="PROSITE-ProRule" id="PRU00221"/>
    </source>
</evidence>
<feature type="repeat" description="WD" evidence="8">
    <location>
        <begin position="396"/>
        <end position="437"/>
    </location>
</feature>
<dbReference type="CDD" id="cd00076">
    <property type="entry name" value="HFD_SF"/>
    <property type="match status" value="1"/>
</dbReference>
<dbReference type="PROSITE" id="PS50082">
    <property type="entry name" value="WD_REPEATS_2"/>
    <property type="match status" value="5"/>
</dbReference>
<feature type="repeat" description="WD" evidence="8">
    <location>
        <begin position="438"/>
        <end position="470"/>
    </location>
</feature>
<dbReference type="GO" id="GO:0007165">
    <property type="term" value="P:signal transduction"/>
    <property type="evidence" value="ECO:0007669"/>
    <property type="project" value="UniProtKB-ARBA"/>
</dbReference>
<dbReference type="SMART" id="SM00320">
    <property type="entry name" value="WD40"/>
    <property type="match status" value="7"/>
</dbReference>
<dbReference type="GO" id="GO:0005634">
    <property type="term" value="C:nucleus"/>
    <property type="evidence" value="ECO:0007669"/>
    <property type="project" value="UniProtKB-SubCell"/>
</dbReference>
<dbReference type="OrthoDB" id="7875889at2759"/>
<dbReference type="PROSITE" id="PS00678">
    <property type="entry name" value="WD_REPEATS_1"/>
    <property type="match status" value="3"/>
</dbReference>
<feature type="repeat" description="WD" evidence="8">
    <location>
        <begin position="525"/>
        <end position="566"/>
    </location>
</feature>
<evidence type="ECO:0000313" key="12">
    <source>
        <dbReference type="EMBL" id="KAH7262359.1"/>
    </source>
</evidence>
<dbReference type="InterPro" id="IPR045223">
    <property type="entry name" value="RACK1-like"/>
</dbReference>
<keyword evidence="6" id="KW-0804">Transcription</keyword>
<feature type="repeat" description="WD" evidence="8">
    <location>
        <begin position="481"/>
        <end position="518"/>
    </location>
</feature>
<dbReference type="FunFam" id="2.130.10.10:FF:000039">
    <property type="entry name" value="Guanine nucleotide-binding protein subunit beta-like protein"/>
    <property type="match status" value="1"/>
</dbReference>
<dbReference type="Proteomes" id="UP000813427">
    <property type="component" value="Unassembled WGS sequence"/>
</dbReference>
<keyword evidence="13" id="KW-1185">Reference proteome</keyword>
<dbReference type="CDD" id="cd08049">
    <property type="entry name" value="TAF8"/>
    <property type="match status" value="1"/>
</dbReference>
<dbReference type="AlphaFoldDB" id="A0A8K0S9Q5"/>
<evidence type="ECO:0000256" key="2">
    <source>
        <dbReference type="ARBA" id="ARBA00007253"/>
    </source>
</evidence>
<comment type="caution">
    <text evidence="12">The sequence shown here is derived from an EMBL/GenBank/DDBJ whole genome shotgun (WGS) entry which is preliminary data.</text>
</comment>
<dbReference type="InterPro" id="IPR020472">
    <property type="entry name" value="WD40_PAC1"/>
</dbReference>
<evidence type="ECO:0000256" key="3">
    <source>
        <dbReference type="ARBA" id="ARBA00022574"/>
    </source>
</evidence>
<dbReference type="GO" id="GO:0046982">
    <property type="term" value="F:protein heterodimerization activity"/>
    <property type="evidence" value="ECO:0007669"/>
    <property type="project" value="InterPro"/>
</dbReference>
<evidence type="ECO:0000256" key="7">
    <source>
        <dbReference type="ARBA" id="ARBA00023242"/>
    </source>
</evidence>
<evidence type="ECO:0000256" key="6">
    <source>
        <dbReference type="ARBA" id="ARBA00023163"/>
    </source>
</evidence>
<protein>
    <submittedName>
        <fullName evidence="12">WD40-repeat-containing domain protein</fullName>
    </submittedName>
</protein>
<evidence type="ECO:0000259" key="10">
    <source>
        <dbReference type="Pfam" id="PF07524"/>
    </source>
</evidence>
<dbReference type="CDD" id="cd00200">
    <property type="entry name" value="WD40"/>
    <property type="match status" value="1"/>
</dbReference>
<dbReference type="Gene3D" id="1.10.20.10">
    <property type="entry name" value="Histone, subunit A"/>
    <property type="match status" value="1"/>
</dbReference>
<dbReference type="InterPro" id="IPR036322">
    <property type="entry name" value="WD40_repeat_dom_sf"/>
</dbReference>
<feature type="domain" description="Bromodomain associated" evidence="10">
    <location>
        <begin position="51"/>
        <end position="123"/>
    </location>
</feature>
<name>A0A8K0S9Q5_9HYPO</name>
<organism evidence="12 13">
    <name type="scientific">Fusarium tricinctum</name>
    <dbReference type="NCBI Taxonomy" id="61284"/>
    <lineage>
        <taxon>Eukaryota</taxon>
        <taxon>Fungi</taxon>
        <taxon>Dikarya</taxon>
        <taxon>Ascomycota</taxon>
        <taxon>Pezizomycotina</taxon>
        <taxon>Sordariomycetes</taxon>
        <taxon>Hypocreomycetidae</taxon>
        <taxon>Hypocreales</taxon>
        <taxon>Nectriaceae</taxon>
        <taxon>Fusarium</taxon>
        <taxon>Fusarium tricinctum species complex</taxon>
    </lineage>
</organism>
<evidence type="ECO:0000256" key="9">
    <source>
        <dbReference type="SAM" id="MobiDB-lite"/>
    </source>
</evidence>
<feature type="region of interest" description="Disordered" evidence="9">
    <location>
        <begin position="1"/>
        <end position="23"/>
    </location>
</feature>
<feature type="repeat" description="WD" evidence="8">
    <location>
        <begin position="625"/>
        <end position="653"/>
    </location>
</feature>
<dbReference type="GO" id="GO:0045182">
    <property type="term" value="F:translation regulator activity"/>
    <property type="evidence" value="ECO:0007669"/>
    <property type="project" value="InterPro"/>
</dbReference>
<keyword evidence="7" id="KW-0539">Nucleus</keyword>
<dbReference type="InterPro" id="IPR015943">
    <property type="entry name" value="WD40/YVTN_repeat-like_dom_sf"/>
</dbReference>
<evidence type="ECO:0000313" key="13">
    <source>
        <dbReference type="Proteomes" id="UP000813427"/>
    </source>
</evidence>
<evidence type="ECO:0000256" key="1">
    <source>
        <dbReference type="ARBA" id="ARBA00004123"/>
    </source>
</evidence>
<gene>
    <name evidence="12" type="ORF">BKA59DRAFT_505388</name>
</gene>
<dbReference type="InterPro" id="IPR006565">
    <property type="entry name" value="BTP"/>
</dbReference>
<dbReference type="EMBL" id="JAGPXF010000001">
    <property type="protein sequence ID" value="KAH7262359.1"/>
    <property type="molecule type" value="Genomic_DNA"/>
</dbReference>
<feature type="domain" description="Transcription factor TFIID subunit 8 C-terminal" evidence="11">
    <location>
        <begin position="174"/>
        <end position="222"/>
    </location>
</feature>
<dbReference type="Gene3D" id="2.130.10.10">
    <property type="entry name" value="YVTN repeat-like/Quinoprotein amine dehydrogenase"/>
    <property type="match status" value="1"/>
</dbReference>
<evidence type="ECO:0000259" key="11">
    <source>
        <dbReference type="Pfam" id="PF10406"/>
    </source>
</evidence>
<dbReference type="Pfam" id="PF00400">
    <property type="entry name" value="WD40"/>
    <property type="match status" value="5"/>
</dbReference>
<comment type="similarity">
    <text evidence="2">Belongs to the WD repeat G protein beta family. Ribosomal protein RACK1 subfamily.</text>
</comment>
<dbReference type="PRINTS" id="PR00320">
    <property type="entry name" value="GPROTEINBRPT"/>
</dbReference>
<dbReference type="PANTHER" id="PTHR19868">
    <property type="entry name" value="RECEPTOR FOR ACTIVATED PROTEIN KINASE C RACK1"/>
    <property type="match status" value="1"/>
</dbReference>
<dbReference type="Pfam" id="PF10406">
    <property type="entry name" value="TAF8_C"/>
    <property type="match status" value="1"/>
</dbReference>
<dbReference type="InterPro" id="IPR019775">
    <property type="entry name" value="WD40_repeat_CS"/>
</dbReference>
<dbReference type="GO" id="GO:0043022">
    <property type="term" value="F:ribosome binding"/>
    <property type="evidence" value="ECO:0007669"/>
    <property type="project" value="InterPro"/>
</dbReference>
<evidence type="ECO:0000256" key="5">
    <source>
        <dbReference type="ARBA" id="ARBA00023015"/>
    </source>
</evidence>
<dbReference type="InterPro" id="IPR009072">
    <property type="entry name" value="Histone-fold"/>
</dbReference>
<proteinExistence type="inferred from homology"/>
<dbReference type="InterPro" id="IPR001680">
    <property type="entry name" value="WD40_rpt"/>
</dbReference>